<dbReference type="Pfam" id="PF03631">
    <property type="entry name" value="Virul_fac_BrkB"/>
    <property type="match status" value="1"/>
</dbReference>
<evidence type="ECO:0000256" key="2">
    <source>
        <dbReference type="ARBA" id="ARBA00022475"/>
    </source>
</evidence>
<dbReference type="RefSeq" id="WP_023394180.1">
    <property type="nucleotide sequence ID" value="NZ_ASGZ01000027.1"/>
</dbReference>
<feature type="transmembrane region" description="Helical" evidence="7">
    <location>
        <begin position="215"/>
        <end position="233"/>
    </location>
</feature>
<dbReference type="GO" id="GO:0005886">
    <property type="term" value="C:plasma membrane"/>
    <property type="evidence" value="ECO:0007669"/>
    <property type="project" value="UniProtKB-SubCell"/>
</dbReference>
<keyword evidence="3 7" id="KW-0812">Transmembrane</keyword>
<evidence type="ECO:0000256" key="7">
    <source>
        <dbReference type="SAM" id="Phobius"/>
    </source>
</evidence>
<dbReference type="OrthoDB" id="204872at2157"/>
<feature type="compositionally biased region" description="Basic and acidic residues" evidence="6">
    <location>
        <begin position="9"/>
        <end position="32"/>
    </location>
</feature>
<accession>V4GU29</accession>
<dbReference type="AlphaFoldDB" id="V4GU29"/>
<evidence type="ECO:0000256" key="5">
    <source>
        <dbReference type="ARBA" id="ARBA00023136"/>
    </source>
</evidence>
<feature type="transmembrane region" description="Helical" evidence="7">
    <location>
        <begin position="253"/>
        <end position="272"/>
    </location>
</feature>
<organism evidence="8 9">
    <name type="scientific">Candidatus Halobonum tyrrellensis G22</name>
    <dbReference type="NCBI Taxonomy" id="1324957"/>
    <lineage>
        <taxon>Archaea</taxon>
        <taxon>Methanobacteriati</taxon>
        <taxon>Methanobacteriota</taxon>
        <taxon>Stenosarchaea group</taxon>
        <taxon>Halobacteria</taxon>
        <taxon>Halobacteriales</taxon>
        <taxon>Haloferacaceae</taxon>
        <taxon>Candidatus Halobonum</taxon>
    </lineage>
</organism>
<evidence type="ECO:0000313" key="9">
    <source>
        <dbReference type="Proteomes" id="UP000017840"/>
    </source>
</evidence>
<feature type="region of interest" description="Disordered" evidence="6">
    <location>
        <begin position="1"/>
        <end position="55"/>
    </location>
</feature>
<protein>
    <submittedName>
        <fullName evidence="8">Uncharacterized protein</fullName>
    </submittedName>
</protein>
<dbReference type="eggNOG" id="arCOG04965">
    <property type="taxonomic scope" value="Archaea"/>
</dbReference>
<keyword evidence="2" id="KW-1003">Cell membrane</keyword>
<evidence type="ECO:0000256" key="1">
    <source>
        <dbReference type="ARBA" id="ARBA00004651"/>
    </source>
</evidence>
<name>V4GU29_9EURY</name>
<feature type="transmembrane region" description="Helical" evidence="7">
    <location>
        <begin position="279"/>
        <end position="306"/>
    </location>
</feature>
<feature type="transmembrane region" description="Helical" evidence="7">
    <location>
        <begin position="76"/>
        <end position="103"/>
    </location>
</feature>
<evidence type="ECO:0000256" key="4">
    <source>
        <dbReference type="ARBA" id="ARBA00022989"/>
    </source>
</evidence>
<keyword evidence="5 7" id="KW-0472">Membrane</keyword>
<dbReference type="InterPro" id="IPR017039">
    <property type="entry name" value="Virul_fac_BrkB"/>
</dbReference>
<dbReference type="PANTHER" id="PTHR30213:SF0">
    <property type="entry name" value="UPF0761 MEMBRANE PROTEIN YIHY"/>
    <property type="match status" value="1"/>
</dbReference>
<dbReference type="STRING" id="1324957.K933_07973"/>
<dbReference type="PANTHER" id="PTHR30213">
    <property type="entry name" value="INNER MEMBRANE PROTEIN YHJD"/>
    <property type="match status" value="1"/>
</dbReference>
<keyword evidence="4 7" id="KW-1133">Transmembrane helix</keyword>
<gene>
    <name evidence="8" type="ORF">K933_07973</name>
</gene>
<sequence>MSNDGTSELVRDDPPSDRADAAEGDPGEHGSRADAASGGVDPGRTSVGVPSSDDADDLHGAGTLKRMYVAVRRADVTFIAGSLAYHSIVAVLPAVVFAFVALFELSGEVVARNAVAVAGDVLTPVGRTFLRDALTDVSRRRGILVVSVGLMCFAAVQLFRGFDRAFAAVYGAEERGALNKATDAVYAFLVGSLGVAAVLIAGGTLSVYANANTSLAHVAVPAGVFALSVATLWPLYHGLPAVKTTWRETLPGTVFTATGWAVAGAGFGLYAASDAAVGIYGVLGGLALLLLWFYVAHVLLLVGAALNAVAAGRIGGE</sequence>
<feature type="transmembrane region" description="Helical" evidence="7">
    <location>
        <begin position="184"/>
        <end position="208"/>
    </location>
</feature>
<keyword evidence="9" id="KW-1185">Reference proteome</keyword>
<feature type="transmembrane region" description="Helical" evidence="7">
    <location>
        <begin position="109"/>
        <end position="130"/>
    </location>
</feature>
<proteinExistence type="predicted"/>
<reference evidence="8 9" key="1">
    <citation type="journal article" date="2013" name="Genome Announc.">
        <title>Draft Genome Sequence of 'Candidatus Halobonum tyrrellensis' Strain G22, Isolated from the Hypersaline Waters of Lake Tyrrell, Australia.</title>
        <authorList>
            <person name="Ugalde J.A."/>
            <person name="Narasingarao P."/>
            <person name="Kuo S."/>
            <person name="Podell S."/>
            <person name="Allen E.E."/>
        </authorList>
    </citation>
    <scope>NUCLEOTIDE SEQUENCE [LARGE SCALE GENOMIC DNA]</scope>
    <source>
        <strain evidence="8 9">G22</strain>
    </source>
</reference>
<evidence type="ECO:0000256" key="3">
    <source>
        <dbReference type="ARBA" id="ARBA00022692"/>
    </source>
</evidence>
<dbReference type="Proteomes" id="UP000017840">
    <property type="component" value="Unassembled WGS sequence"/>
</dbReference>
<dbReference type="EMBL" id="ASGZ01000027">
    <property type="protein sequence ID" value="ESP88636.1"/>
    <property type="molecule type" value="Genomic_DNA"/>
</dbReference>
<feature type="transmembrane region" description="Helical" evidence="7">
    <location>
        <begin position="142"/>
        <end position="159"/>
    </location>
</feature>
<evidence type="ECO:0000256" key="6">
    <source>
        <dbReference type="SAM" id="MobiDB-lite"/>
    </source>
</evidence>
<comment type="subcellular location">
    <subcellularLocation>
        <location evidence="1">Cell membrane</location>
        <topology evidence="1">Multi-pass membrane protein</topology>
    </subcellularLocation>
</comment>
<comment type="caution">
    <text evidence="8">The sequence shown here is derived from an EMBL/GenBank/DDBJ whole genome shotgun (WGS) entry which is preliminary data.</text>
</comment>
<evidence type="ECO:0000313" key="8">
    <source>
        <dbReference type="EMBL" id="ESP88636.1"/>
    </source>
</evidence>